<protein>
    <submittedName>
        <fullName evidence="1">Uncharacterized protein</fullName>
    </submittedName>
</protein>
<dbReference type="EMBL" id="AEOI02000008">
    <property type="protein sequence ID" value="ESW98343.1"/>
    <property type="molecule type" value="Genomic_DNA"/>
</dbReference>
<keyword evidence="2" id="KW-1185">Reference proteome</keyword>
<dbReference type="HOGENOM" id="CLU_556793_0_0_1"/>
<dbReference type="KEGG" id="opa:HPODL_03972"/>
<dbReference type="Proteomes" id="UP000008673">
    <property type="component" value="Unassembled WGS sequence"/>
</dbReference>
<sequence length="490" mass="56839">MSLEDALDQLRTLLESGEVDSSSVFFQIGTYLRDETNRANEALRALVSNIMEYTILKQEVAPLDDIYRLLANFVADSIPNRQLVLHQARAEQFFAFTRDHIDGSKHSFFILHFLNNLLLDYPEASKFLNDNGSALKVARQSVPDDWKDVWTSVLEELASQSMSCELFRALMNIDHRNLMLHMSKNDMDLQNDTQLMHDMIQRVAEDDDRRLFESVMNISANPSNANSDLEEYLQLIDTENMALQALGMIILGNYIMSPEQQAEVAAKIKSVEKLVNILTSFAASSKVEYLQAVYLLNKLLGNREFREQFPKRSYLKMLFLVDTLFEKRLCEKEYKNVLKLNLIFHWKYSYKLSEDEAGLLEEHIVRWKSYNFRDHDINSELQKIMYKIIEHRKDTTLANLAFDGFAASPEMERQLDIVHLLEKVKSLGILISRDSSSITQLPWFSATMEEIKTAIDTLHQQPHFENDPRLHLLDNNYRYICAKVGECKLV</sequence>
<dbReference type="AlphaFoldDB" id="W1QEN6"/>
<dbReference type="GeneID" id="25773403"/>
<proteinExistence type="predicted"/>
<evidence type="ECO:0000313" key="2">
    <source>
        <dbReference type="Proteomes" id="UP000008673"/>
    </source>
</evidence>
<gene>
    <name evidence="1" type="ORF">HPODL_03972</name>
</gene>
<dbReference type="OrthoDB" id="3990672at2759"/>
<accession>W1QEN6</accession>
<organism evidence="1 2">
    <name type="scientific">Ogataea parapolymorpha (strain ATCC 26012 / BCRC 20466 / JCM 22074 / NRRL Y-7560 / DL-1)</name>
    <name type="common">Yeast</name>
    <name type="synonym">Hansenula polymorpha</name>
    <dbReference type="NCBI Taxonomy" id="871575"/>
    <lineage>
        <taxon>Eukaryota</taxon>
        <taxon>Fungi</taxon>
        <taxon>Dikarya</taxon>
        <taxon>Ascomycota</taxon>
        <taxon>Saccharomycotina</taxon>
        <taxon>Pichiomycetes</taxon>
        <taxon>Pichiales</taxon>
        <taxon>Pichiaceae</taxon>
        <taxon>Ogataea</taxon>
    </lineage>
</organism>
<evidence type="ECO:0000313" key="1">
    <source>
        <dbReference type="EMBL" id="ESW98343.1"/>
    </source>
</evidence>
<reference evidence="1 2" key="1">
    <citation type="journal article" date="2013" name="BMC Genomics">
        <title>Genome sequence and analysis of methylotrophic yeast Hansenula polymorpha DL1.</title>
        <authorList>
            <person name="Ravin N.V."/>
            <person name="Eldarov M.A."/>
            <person name="Kadnikov V.V."/>
            <person name="Beletsky A.V."/>
            <person name="Schneider J."/>
            <person name="Mardanova E.S."/>
            <person name="Smekalova E.M."/>
            <person name="Zvereva M.I."/>
            <person name="Dontsova O.A."/>
            <person name="Mardanov A.V."/>
            <person name="Skryabin K.G."/>
        </authorList>
    </citation>
    <scope>NUCLEOTIDE SEQUENCE [LARGE SCALE GENOMIC DNA]</scope>
    <source>
        <strain evidence="2">ATCC 26012 / BCRC 20466 / JCM 22074 / NRRL Y-7560 / DL-1</strain>
    </source>
</reference>
<dbReference type="RefSeq" id="XP_013934226.1">
    <property type="nucleotide sequence ID" value="XM_014078751.1"/>
</dbReference>
<name>W1QEN6_OGAPD</name>
<comment type="caution">
    <text evidence="1">The sequence shown here is derived from an EMBL/GenBank/DDBJ whole genome shotgun (WGS) entry which is preliminary data.</text>
</comment>